<dbReference type="PANTHER" id="PTHR12820">
    <property type="entry name" value="VACUOLAR SORTING PROTEIN 53"/>
    <property type="match status" value="1"/>
</dbReference>
<evidence type="ECO:0000256" key="1">
    <source>
        <dbReference type="ARBA" id="ARBA00004150"/>
    </source>
</evidence>
<evidence type="ECO:0000259" key="9">
    <source>
        <dbReference type="Pfam" id="PF16854"/>
    </source>
</evidence>
<proteinExistence type="inferred from homology"/>
<reference evidence="10 11" key="1">
    <citation type="submission" date="2024-03" db="EMBL/GenBank/DDBJ databases">
        <title>The Acrasis kona genome and developmental transcriptomes reveal deep origins of eukaryotic multicellular pathways.</title>
        <authorList>
            <person name="Sheikh S."/>
            <person name="Fu C.-J."/>
            <person name="Brown M.W."/>
            <person name="Baldauf S.L."/>
        </authorList>
    </citation>
    <scope>NUCLEOTIDE SEQUENCE [LARGE SCALE GENOMIC DNA]</scope>
    <source>
        <strain evidence="10 11">ATCC MYA-3509</strain>
    </source>
</reference>
<evidence type="ECO:0000256" key="4">
    <source>
        <dbReference type="ARBA" id="ARBA00022753"/>
    </source>
</evidence>
<dbReference type="Pfam" id="PF04100">
    <property type="entry name" value="Vps53_N"/>
    <property type="match status" value="1"/>
</dbReference>
<evidence type="ECO:0000256" key="7">
    <source>
        <dbReference type="SAM" id="MobiDB-lite"/>
    </source>
</evidence>
<name>A0AAW2YUU9_9EUKA</name>
<evidence type="ECO:0000256" key="2">
    <source>
        <dbReference type="ARBA" id="ARBA00004481"/>
    </source>
</evidence>
<dbReference type="GO" id="GO:0010008">
    <property type="term" value="C:endosome membrane"/>
    <property type="evidence" value="ECO:0007669"/>
    <property type="project" value="UniProtKB-SubCell"/>
</dbReference>
<accession>A0AAW2YUU9</accession>
<evidence type="ECO:0000259" key="8">
    <source>
        <dbReference type="Pfam" id="PF04100"/>
    </source>
</evidence>
<organism evidence="10 11">
    <name type="scientific">Acrasis kona</name>
    <dbReference type="NCBI Taxonomy" id="1008807"/>
    <lineage>
        <taxon>Eukaryota</taxon>
        <taxon>Discoba</taxon>
        <taxon>Heterolobosea</taxon>
        <taxon>Tetramitia</taxon>
        <taxon>Eutetramitia</taxon>
        <taxon>Acrasidae</taxon>
        <taxon>Acrasis</taxon>
    </lineage>
</organism>
<keyword evidence="11" id="KW-1185">Reference proteome</keyword>
<keyword evidence="5" id="KW-0333">Golgi apparatus</keyword>
<dbReference type="GO" id="GO:0042147">
    <property type="term" value="P:retrograde transport, endosome to Golgi"/>
    <property type="evidence" value="ECO:0007669"/>
    <property type="project" value="InterPro"/>
</dbReference>
<feature type="region of interest" description="Disordered" evidence="7">
    <location>
        <begin position="410"/>
        <end position="429"/>
    </location>
</feature>
<gene>
    <name evidence="10" type="ORF">AKO1_007031</name>
</gene>
<evidence type="ECO:0000256" key="5">
    <source>
        <dbReference type="ARBA" id="ARBA00023034"/>
    </source>
</evidence>
<dbReference type="EMBL" id="JAOPGA020000697">
    <property type="protein sequence ID" value="KAL0480844.1"/>
    <property type="molecule type" value="Genomic_DNA"/>
</dbReference>
<dbReference type="GO" id="GO:0000938">
    <property type="term" value="C:GARP complex"/>
    <property type="evidence" value="ECO:0007669"/>
    <property type="project" value="InterPro"/>
</dbReference>
<keyword evidence="4" id="KW-0967">Endosome</keyword>
<sequence>MSETTESGTPTTPKIPQSLSLEDVQPIRLSKQVDNALAAVLPSGDVFDSPYFDPVEYINQIFPNEQSLNENLETFALKVKKKIHTVDEEILSSIRRQSTAGYQAKKDLDEAKTTIRSLFTKVSDIKQKAEQSEMMVQKITKDIKSLDYGKRNLTQTITALANLRVLVSAVDQLGTLTNKRQYAEVANKLGAVNQLLTTFDQYKDIAKIKHLRVMIDEIRKNLAAQITDDFKSMERLQSEGRPEALLHDACLVVDQLSESVRVALIKQFVKQQIDLYRMMFRKGKQESKLDEIKKRFNWCKKKQNDYQERYSQVFPEHWCVPQELTLEFCLATREDISEVLKTNRDTLSAKVLHKAIIHTIKFEAEMHKKYHVGFQDQDAIHYEKSPNSPDIDDEEDKIKWKLEQKLRRMQKERDTQKSASQLSEASNAPTAPKKGFQYNFSGLISTCFEDYMNTYLTFEDQTMSQTITKILERETWGVNMEYNSSEDLFIYVTESMNACTSFSKGKILYRLSDQVWKKYLRKYAEALTNKLTALKVQTTNTSKEAFKFDIASLRDIIHQSSRDDRDKDNQHHMLSLPRLTDAEESAACYVISIADYCQQNIESVEDELKSILEEPFSNQVDLSQEQAKFYTVLKLGVDVLIMNVMNTIEIELNNKMLKINWSTFEDTGDQSEYVSSICGFLNESVPSICNHLPLSRFKFFCDNLVVVFWHVYISYIYKCKRLSDMGAKQIQMDVISTSSFFKNLINLGDPTRFDEDEVASFHKKVESKSNKAYHILKLASTPSDLLLQHYKNLVPDGDVQDLYKIMDLKGMDHQDKKELAQRYVKEGGDGVIVPTPELSQPQQQQQQQQQQPQKNDLMALMRRNVKDLF</sequence>
<dbReference type="InterPro" id="IPR039766">
    <property type="entry name" value="Vps53"/>
</dbReference>
<keyword evidence="6" id="KW-0472">Membrane</keyword>
<dbReference type="InterPro" id="IPR031745">
    <property type="entry name" value="Vps53_C"/>
</dbReference>
<feature type="compositionally biased region" description="Low complexity" evidence="7">
    <location>
        <begin position="840"/>
        <end position="853"/>
    </location>
</feature>
<feature type="compositionally biased region" description="Polar residues" evidence="7">
    <location>
        <begin position="417"/>
        <end position="429"/>
    </location>
</feature>
<dbReference type="Proteomes" id="UP001431209">
    <property type="component" value="Unassembled WGS sequence"/>
</dbReference>
<feature type="domain" description="Vps53 N-terminal" evidence="8">
    <location>
        <begin position="52"/>
        <end position="473"/>
    </location>
</feature>
<evidence type="ECO:0000313" key="11">
    <source>
        <dbReference type="Proteomes" id="UP001431209"/>
    </source>
</evidence>
<evidence type="ECO:0000256" key="6">
    <source>
        <dbReference type="ARBA" id="ARBA00023136"/>
    </source>
</evidence>
<feature type="region of interest" description="Disordered" evidence="7">
    <location>
        <begin position="830"/>
        <end position="856"/>
    </location>
</feature>
<comment type="caution">
    <text evidence="10">The sequence shown here is derived from an EMBL/GenBank/DDBJ whole genome shotgun (WGS) entry which is preliminary data.</text>
</comment>
<evidence type="ECO:0000313" key="10">
    <source>
        <dbReference type="EMBL" id="KAL0480844.1"/>
    </source>
</evidence>
<comment type="subcellular location">
    <subcellularLocation>
        <location evidence="2">Endosome membrane</location>
        <topology evidence="2">Peripheral membrane protein</topology>
    </subcellularLocation>
    <subcellularLocation>
        <location evidence="1">Golgi apparatus</location>
        <location evidence="1">trans-Golgi network membrane</location>
        <topology evidence="1">Peripheral membrane protein</topology>
    </subcellularLocation>
</comment>
<dbReference type="Pfam" id="PF16854">
    <property type="entry name" value="VPS53_C"/>
    <property type="match status" value="1"/>
</dbReference>
<dbReference type="AlphaFoldDB" id="A0AAW2YUU9"/>
<comment type="similarity">
    <text evidence="3">Belongs to the VPS53 family.</text>
</comment>
<dbReference type="GO" id="GO:0005829">
    <property type="term" value="C:cytosol"/>
    <property type="evidence" value="ECO:0007669"/>
    <property type="project" value="GOC"/>
</dbReference>
<protein>
    <submittedName>
        <fullName evidence="10">Vacuolar protein sorting protein VPS53</fullName>
    </submittedName>
</protein>
<feature type="domain" description="Vps53 C-terminal" evidence="9">
    <location>
        <begin position="728"/>
        <end position="811"/>
    </location>
</feature>
<dbReference type="InterPro" id="IPR007234">
    <property type="entry name" value="Vps53_N"/>
</dbReference>
<dbReference type="PANTHER" id="PTHR12820:SF0">
    <property type="entry name" value="VACUOLAR PROTEIN SORTING-ASSOCIATED PROTEIN 53 HOMOLOG"/>
    <property type="match status" value="1"/>
</dbReference>
<evidence type="ECO:0000256" key="3">
    <source>
        <dbReference type="ARBA" id="ARBA00008628"/>
    </source>
</evidence>